<comment type="caution">
    <text evidence="1">The sequence shown here is derived from an EMBL/GenBank/DDBJ whole genome shotgun (WGS) entry which is preliminary data.</text>
</comment>
<dbReference type="SUPFAM" id="SSF53098">
    <property type="entry name" value="Ribonuclease H-like"/>
    <property type="match status" value="1"/>
</dbReference>
<reference evidence="1" key="1">
    <citation type="submission" date="2023-03" db="EMBL/GenBank/DDBJ databases">
        <title>Chromosome-scale reference genome and RAD-based genetic map of yellow starthistle (Centaurea solstitialis) reveal putative structural variation and QTLs associated with invader traits.</title>
        <authorList>
            <person name="Reatini B."/>
            <person name="Cang F.A."/>
            <person name="Jiang Q."/>
            <person name="Mckibben M.T.W."/>
            <person name="Barker M.S."/>
            <person name="Rieseberg L.H."/>
            <person name="Dlugosch K.M."/>
        </authorList>
    </citation>
    <scope>NUCLEOTIDE SEQUENCE</scope>
    <source>
        <strain evidence="1">CAN-66</strain>
        <tissue evidence="1">Leaf</tissue>
    </source>
</reference>
<dbReference type="GO" id="GO:0003676">
    <property type="term" value="F:nucleic acid binding"/>
    <property type="evidence" value="ECO:0007669"/>
    <property type="project" value="InterPro"/>
</dbReference>
<organism evidence="1 2">
    <name type="scientific">Centaurea solstitialis</name>
    <name type="common">yellow star-thistle</name>
    <dbReference type="NCBI Taxonomy" id="347529"/>
    <lineage>
        <taxon>Eukaryota</taxon>
        <taxon>Viridiplantae</taxon>
        <taxon>Streptophyta</taxon>
        <taxon>Embryophyta</taxon>
        <taxon>Tracheophyta</taxon>
        <taxon>Spermatophyta</taxon>
        <taxon>Magnoliopsida</taxon>
        <taxon>eudicotyledons</taxon>
        <taxon>Gunneridae</taxon>
        <taxon>Pentapetalae</taxon>
        <taxon>asterids</taxon>
        <taxon>campanulids</taxon>
        <taxon>Asterales</taxon>
        <taxon>Asteraceae</taxon>
        <taxon>Carduoideae</taxon>
        <taxon>Cardueae</taxon>
        <taxon>Centaureinae</taxon>
        <taxon>Centaurea</taxon>
    </lineage>
</organism>
<dbReference type="PANTHER" id="PTHR46148:SF57">
    <property type="entry name" value="OS12G0499874 PROTEIN"/>
    <property type="match status" value="1"/>
</dbReference>
<dbReference type="AlphaFoldDB" id="A0AA38WQE1"/>
<evidence type="ECO:0008006" key="3">
    <source>
        <dbReference type="Google" id="ProtNLM"/>
    </source>
</evidence>
<dbReference type="PANTHER" id="PTHR46148">
    <property type="entry name" value="CHROMO DOMAIN-CONTAINING PROTEIN"/>
    <property type="match status" value="1"/>
</dbReference>
<dbReference type="InterPro" id="IPR012337">
    <property type="entry name" value="RNaseH-like_sf"/>
</dbReference>
<keyword evidence="2" id="KW-1185">Reference proteome</keyword>
<evidence type="ECO:0000313" key="1">
    <source>
        <dbReference type="EMBL" id="KAJ9561470.1"/>
    </source>
</evidence>
<dbReference type="EMBL" id="JARYMX010000002">
    <property type="protein sequence ID" value="KAJ9561470.1"/>
    <property type="molecule type" value="Genomic_DNA"/>
</dbReference>
<proteinExistence type="predicted"/>
<protein>
    <recommendedName>
        <fullName evidence="3">Integrase catalytic domain-containing protein</fullName>
    </recommendedName>
</protein>
<name>A0AA38WQE1_9ASTR</name>
<dbReference type="Gene3D" id="3.30.420.10">
    <property type="entry name" value="Ribonuclease H-like superfamily/Ribonuclease H"/>
    <property type="match status" value="1"/>
</dbReference>
<dbReference type="InterPro" id="IPR036397">
    <property type="entry name" value="RNaseH_sf"/>
</dbReference>
<sequence length="311" mass="36337">MTYHPQTNGQSKRTIQNLEDMLHACVIDFRGNWNSHLPLVEFSYNNTSVTLTYNVLHLKLRMSKSVVPHLVGWRSRERKNKRIMIRGLHKIPTTGPDTILETADKITVIRDRLKAARDRENNYAYNRKKPLEFCIGDQVLLKVYPMEIRFGKRGNLSRRYVGPSEITEIQVDNQLCFTEEPIEILDKEVNRLNPKTADKITVIRDRLKAARDRENNYAYNRKKPLEFCIGDQVLLKVYPWKVLVRFGKRGNLSRRYVGPSEITTRIGPEIQVDNQLCFTEEPIEILDKEVNRLNRSKNSNREGLLEFQAQA</sequence>
<gene>
    <name evidence="1" type="ORF">OSB04_006630</name>
</gene>
<accession>A0AA38WQE1</accession>
<dbReference type="Proteomes" id="UP001172457">
    <property type="component" value="Chromosome 2"/>
</dbReference>
<evidence type="ECO:0000313" key="2">
    <source>
        <dbReference type="Proteomes" id="UP001172457"/>
    </source>
</evidence>